<proteinExistence type="predicted"/>
<gene>
    <name evidence="1" type="ORF">Nepgr_012071</name>
</gene>
<dbReference type="EMBL" id="BSYO01000010">
    <property type="protein sequence ID" value="GMH10230.1"/>
    <property type="molecule type" value="Genomic_DNA"/>
</dbReference>
<reference evidence="1" key="1">
    <citation type="submission" date="2023-05" db="EMBL/GenBank/DDBJ databases">
        <title>Nepenthes gracilis genome sequencing.</title>
        <authorList>
            <person name="Fukushima K."/>
        </authorList>
    </citation>
    <scope>NUCLEOTIDE SEQUENCE</scope>
    <source>
        <strain evidence="1">SING2019-196</strain>
    </source>
</reference>
<dbReference type="Proteomes" id="UP001279734">
    <property type="component" value="Unassembled WGS sequence"/>
</dbReference>
<name>A0AAD3XN06_NEPGR</name>
<accession>A0AAD3XN06</accession>
<evidence type="ECO:0000313" key="2">
    <source>
        <dbReference type="Proteomes" id="UP001279734"/>
    </source>
</evidence>
<protein>
    <submittedName>
        <fullName evidence="1">Uncharacterized protein</fullName>
    </submittedName>
</protein>
<organism evidence="1 2">
    <name type="scientific">Nepenthes gracilis</name>
    <name type="common">Slender pitcher plant</name>
    <dbReference type="NCBI Taxonomy" id="150966"/>
    <lineage>
        <taxon>Eukaryota</taxon>
        <taxon>Viridiplantae</taxon>
        <taxon>Streptophyta</taxon>
        <taxon>Embryophyta</taxon>
        <taxon>Tracheophyta</taxon>
        <taxon>Spermatophyta</taxon>
        <taxon>Magnoliopsida</taxon>
        <taxon>eudicotyledons</taxon>
        <taxon>Gunneridae</taxon>
        <taxon>Pentapetalae</taxon>
        <taxon>Caryophyllales</taxon>
        <taxon>Nepenthaceae</taxon>
        <taxon>Nepenthes</taxon>
    </lineage>
</organism>
<comment type="caution">
    <text evidence="1">The sequence shown here is derived from an EMBL/GenBank/DDBJ whole genome shotgun (WGS) entry which is preliminary data.</text>
</comment>
<keyword evidence="2" id="KW-1185">Reference proteome</keyword>
<dbReference type="AlphaFoldDB" id="A0AAD3XN06"/>
<evidence type="ECO:0000313" key="1">
    <source>
        <dbReference type="EMBL" id="GMH10230.1"/>
    </source>
</evidence>
<sequence>MVQSTELVILESALANRKAVDKKLNGASTDECHESSIHQYRVFGWTFKARDSRKRKQNQLRGTVAGEMDGRGDAINKGDFDYEIEIQGLTA</sequence>